<dbReference type="GO" id="GO:0004497">
    <property type="term" value="F:monooxygenase activity"/>
    <property type="evidence" value="ECO:0007669"/>
    <property type="project" value="InterPro"/>
</dbReference>
<dbReference type="Proteomes" id="UP001276659">
    <property type="component" value="Unassembled WGS sequence"/>
</dbReference>
<dbReference type="Gene3D" id="1.10.630.10">
    <property type="entry name" value="Cytochrome P450"/>
    <property type="match status" value="1"/>
</dbReference>
<evidence type="ECO:0000313" key="1">
    <source>
        <dbReference type="EMBL" id="KAK3174231.1"/>
    </source>
</evidence>
<name>A0AAD9Z9U1_9LECA</name>
<organism evidence="1 2">
    <name type="scientific">Lepraria neglecta</name>
    <dbReference type="NCBI Taxonomy" id="209136"/>
    <lineage>
        <taxon>Eukaryota</taxon>
        <taxon>Fungi</taxon>
        <taxon>Dikarya</taxon>
        <taxon>Ascomycota</taxon>
        <taxon>Pezizomycotina</taxon>
        <taxon>Lecanoromycetes</taxon>
        <taxon>OSLEUM clade</taxon>
        <taxon>Lecanoromycetidae</taxon>
        <taxon>Lecanorales</taxon>
        <taxon>Lecanorineae</taxon>
        <taxon>Stereocaulaceae</taxon>
        <taxon>Lepraria</taxon>
    </lineage>
</organism>
<dbReference type="GO" id="GO:0016705">
    <property type="term" value="F:oxidoreductase activity, acting on paired donors, with incorporation or reduction of molecular oxygen"/>
    <property type="evidence" value="ECO:0007669"/>
    <property type="project" value="InterPro"/>
</dbReference>
<dbReference type="GO" id="GO:0005506">
    <property type="term" value="F:iron ion binding"/>
    <property type="evidence" value="ECO:0007669"/>
    <property type="project" value="InterPro"/>
</dbReference>
<protein>
    <submittedName>
        <fullName evidence="1">Uncharacterized protein</fullName>
    </submittedName>
</protein>
<sequence length="231" mass="26465">MLCRTKEFDRDPSTIAFFKPLIPHVTLVQASNQVFKQQRRLWMDCMSPGFLRRVVATNVYKSALELVDLWRLKTSLADSHSFAAQEDFELAAFDAIWIAIPGSELGGVRSELKPWKLQHHLSRFPKHGGKSHGISVPIWHHWFIRQTSQYKAVSAIKDREIRNLTKQAHDQFRRISAADDEGEEHDTCAMDLILRQEMVAAQKADVKLPEEESPAIQDEFLILLVAVRIAP</sequence>
<proteinExistence type="predicted"/>
<dbReference type="EMBL" id="JASNWA010000006">
    <property type="protein sequence ID" value="KAK3174231.1"/>
    <property type="molecule type" value="Genomic_DNA"/>
</dbReference>
<evidence type="ECO:0000313" key="2">
    <source>
        <dbReference type="Proteomes" id="UP001276659"/>
    </source>
</evidence>
<dbReference type="AlphaFoldDB" id="A0AAD9Z9U1"/>
<accession>A0AAD9Z9U1</accession>
<keyword evidence="2" id="KW-1185">Reference proteome</keyword>
<dbReference type="InterPro" id="IPR036396">
    <property type="entry name" value="Cyt_P450_sf"/>
</dbReference>
<comment type="caution">
    <text evidence="1">The sequence shown here is derived from an EMBL/GenBank/DDBJ whole genome shotgun (WGS) entry which is preliminary data.</text>
</comment>
<dbReference type="GO" id="GO:0020037">
    <property type="term" value="F:heme binding"/>
    <property type="evidence" value="ECO:0007669"/>
    <property type="project" value="InterPro"/>
</dbReference>
<reference evidence="1" key="1">
    <citation type="submission" date="2022-11" db="EMBL/GenBank/DDBJ databases">
        <title>Chromosomal genome sequence assembly and mating type (MAT) locus characterization of the leprose asexual lichenized fungus Lepraria neglecta (Nyl.) Erichsen.</title>
        <authorList>
            <person name="Allen J.L."/>
            <person name="Pfeffer B."/>
        </authorList>
    </citation>
    <scope>NUCLEOTIDE SEQUENCE</scope>
    <source>
        <strain evidence="1">Allen 5258</strain>
    </source>
</reference>
<gene>
    <name evidence="1" type="ORF">OEA41_001475</name>
</gene>
<dbReference type="SUPFAM" id="SSF48264">
    <property type="entry name" value="Cytochrome P450"/>
    <property type="match status" value="1"/>
</dbReference>